<gene>
    <name evidence="3" type="ORF">ABIE19_003188</name>
</gene>
<dbReference type="SUPFAM" id="SSF53474">
    <property type="entry name" value="alpha/beta-Hydrolases"/>
    <property type="match status" value="1"/>
</dbReference>
<proteinExistence type="predicted"/>
<evidence type="ECO:0000313" key="4">
    <source>
        <dbReference type="Proteomes" id="UP001549313"/>
    </source>
</evidence>
<dbReference type="InterPro" id="IPR002018">
    <property type="entry name" value="CarbesteraseB"/>
</dbReference>
<comment type="caution">
    <text evidence="3">The sequence shown here is derived from an EMBL/GenBank/DDBJ whole genome shotgun (WGS) entry which is preliminary data.</text>
</comment>
<reference evidence="3 4" key="1">
    <citation type="submission" date="2024-06" db="EMBL/GenBank/DDBJ databases">
        <title>Sorghum-associated microbial communities from plants grown in Nebraska, USA.</title>
        <authorList>
            <person name="Schachtman D."/>
        </authorList>
    </citation>
    <scope>NUCLEOTIDE SEQUENCE [LARGE SCALE GENOMIC DNA]</scope>
    <source>
        <strain evidence="3 4">2814</strain>
    </source>
</reference>
<dbReference type="InterPro" id="IPR029058">
    <property type="entry name" value="AB_hydrolase_fold"/>
</dbReference>
<dbReference type="InterPro" id="IPR050309">
    <property type="entry name" value="Type-B_Carboxylest/Lipase"/>
</dbReference>
<sequence>MIQTLRQLKTRTGWTAACLGLTFAAVGACAQGPVAAVSPAGPSVEMRIAQGPIRGVDEGAVLSFKNIPYAAPPVGDLRWRAPRPAPRWTEVRDAGAYGDDCIQARPMWDDTQTRLPVSEDCLSLNVWTPKDHAGGPAPVIVWIHGGGFVMGSGSQPIFDGARLAARGAVVVTFNYRLGRFGFFAHPALTAEAGDEPTGNYGLMDQVAALKWVHDNIAALGGDPTRVTVMGQSAGGGSVLQLMNIPQARGLFHRAVVQSGGGRDHWPALREAGGARSAESVGVAFATAQSLRDATTADLRSIPADKVKGRLDLLTPEKDTYSGPLVDGRFVVAQVMDAFARGAQADVPMIIGATDMELGVVPALFRGMLADRTLEDAGLSRESLMAIYGDRDRLNTYMPSELTFIEPARRLAALDAGKGRPVWLYSFGYVPEGKRRDTAGAGHATDVPFSFDTLDRMKGAFTEADQKIAAAMADYWVAFARDGRPDAAHQPAWPRYDARSDRALLIGADGVTTGPAPQAARLDALGRLRDSRASGAR</sequence>
<keyword evidence="1" id="KW-0732">Signal</keyword>
<dbReference type="Pfam" id="PF00135">
    <property type="entry name" value="COesterase"/>
    <property type="match status" value="2"/>
</dbReference>
<evidence type="ECO:0000259" key="2">
    <source>
        <dbReference type="Pfam" id="PF00135"/>
    </source>
</evidence>
<dbReference type="PROSITE" id="PS51257">
    <property type="entry name" value="PROKAR_LIPOPROTEIN"/>
    <property type="match status" value="1"/>
</dbReference>
<evidence type="ECO:0000256" key="1">
    <source>
        <dbReference type="SAM" id="SignalP"/>
    </source>
</evidence>
<feature type="domain" description="Carboxylesterase type B" evidence="2">
    <location>
        <begin position="398"/>
        <end position="510"/>
    </location>
</feature>
<keyword evidence="3" id="KW-0378">Hydrolase</keyword>
<dbReference type="EC" id="3.1.1.-" evidence="3"/>
<keyword evidence="4" id="KW-1185">Reference proteome</keyword>
<dbReference type="PANTHER" id="PTHR11559">
    <property type="entry name" value="CARBOXYLESTERASE"/>
    <property type="match status" value="1"/>
</dbReference>
<dbReference type="Proteomes" id="UP001549313">
    <property type="component" value="Unassembled WGS sequence"/>
</dbReference>
<dbReference type="RefSeq" id="WP_354090201.1">
    <property type="nucleotide sequence ID" value="NZ_JBEPTF010000005.1"/>
</dbReference>
<feature type="chain" id="PRO_5045375115" evidence="1">
    <location>
        <begin position="31"/>
        <end position="536"/>
    </location>
</feature>
<protein>
    <submittedName>
        <fullName evidence="3">Para-nitrobenzyl esterase</fullName>
        <ecNumber evidence="3">3.1.1.-</ecNumber>
    </submittedName>
</protein>
<name>A0ABV2RF72_9CAUL</name>
<dbReference type="EMBL" id="JBEPTF010000005">
    <property type="protein sequence ID" value="MET4685237.1"/>
    <property type="molecule type" value="Genomic_DNA"/>
</dbReference>
<feature type="domain" description="Carboxylesterase type B" evidence="2">
    <location>
        <begin position="45"/>
        <end position="360"/>
    </location>
</feature>
<feature type="signal peptide" evidence="1">
    <location>
        <begin position="1"/>
        <end position="30"/>
    </location>
</feature>
<dbReference type="Gene3D" id="3.40.50.1820">
    <property type="entry name" value="alpha/beta hydrolase"/>
    <property type="match status" value="1"/>
</dbReference>
<organism evidence="3 4">
    <name type="scientific">Brevundimonas faecalis</name>
    <dbReference type="NCBI Taxonomy" id="947378"/>
    <lineage>
        <taxon>Bacteria</taxon>
        <taxon>Pseudomonadati</taxon>
        <taxon>Pseudomonadota</taxon>
        <taxon>Alphaproteobacteria</taxon>
        <taxon>Caulobacterales</taxon>
        <taxon>Caulobacteraceae</taxon>
        <taxon>Brevundimonas</taxon>
    </lineage>
</organism>
<accession>A0ABV2RF72</accession>
<evidence type="ECO:0000313" key="3">
    <source>
        <dbReference type="EMBL" id="MET4685237.1"/>
    </source>
</evidence>
<dbReference type="GO" id="GO:0016787">
    <property type="term" value="F:hydrolase activity"/>
    <property type="evidence" value="ECO:0007669"/>
    <property type="project" value="UniProtKB-KW"/>
</dbReference>